<dbReference type="OrthoDB" id="3543113at2759"/>
<dbReference type="RefSeq" id="XP_041192452.1">
    <property type="nucleotide sequence ID" value="XM_041335741.1"/>
</dbReference>
<evidence type="ECO:0000259" key="1">
    <source>
        <dbReference type="Pfam" id="PF12937"/>
    </source>
</evidence>
<keyword evidence="3" id="KW-1185">Reference proteome</keyword>
<proteinExistence type="predicted"/>
<reference evidence="2" key="1">
    <citation type="journal article" date="2020" name="New Phytol.">
        <title>Comparative genomics reveals dynamic genome evolution in host specialist ectomycorrhizal fungi.</title>
        <authorList>
            <person name="Lofgren L.A."/>
            <person name="Nguyen N.H."/>
            <person name="Vilgalys R."/>
            <person name="Ruytinx J."/>
            <person name="Liao H.L."/>
            <person name="Branco S."/>
            <person name="Kuo A."/>
            <person name="LaButti K."/>
            <person name="Lipzen A."/>
            <person name="Andreopoulos W."/>
            <person name="Pangilinan J."/>
            <person name="Riley R."/>
            <person name="Hundley H."/>
            <person name="Na H."/>
            <person name="Barry K."/>
            <person name="Grigoriev I.V."/>
            <person name="Stajich J.E."/>
            <person name="Kennedy P.G."/>
        </authorList>
    </citation>
    <scope>NUCLEOTIDE SEQUENCE</scope>
    <source>
        <strain evidence="2">MN1</strain>
    </source>
</reference>
<name>A0A9P7EAB9_9AGAM</name>
<evidence type="ECO:0000313" key="2">
    <source>
        <dbReference type="EMBL" id="KAG1815521.1"/>
    </source>
</evidence>
<protein>
    <recommendedName>
        <fullName evidence="1">F-box domain-containing protein</fullName>
    </recommendedName>
</protein>
<dbReference type="Proteomes" id="UP000807769">
    <property type="component" value="Unassembled WGS sequence"/>
</dbReference>
<evidence type="ECO:0000313" key="3">
    <source>
        <dbReference type="Proteomes" id="UP000807769"/>
    </source>
</evidence>
<organism evidence="2 3">
    <name type="scientific">Suillus subaureus</name>
    <dbReference type="NCBI Taxonomy" id="48587"/>
    <lineage>
        <taxon>Eukaryota</taxon>
        <taxon>Fungi</taxon>
        <taxon>Dikarya</taxon>
        <taxon>Basidiomycota</taxon>
        <taxon>Agaricomycotina</taxon>
        <taxon>Agaricomycetes</taxon>
        <taxon>Agaricomycetidae</taxon>
        <taxon>Boletales</taxon>
        <taxon>Suillineae</taxon>
        <taxon>Suillaceae</taxon>
        <taxon>Suillus</taxon>
    </lineage>
</organism>
<accession>A0A9P7EAB9</accession>
<dbReference type="Pfam" id="PF12937">
    <property type="entry name" value="F-box-like"/>
    <property type="match status" value="1"/>
</dbReference>
<dbReference type="AlphaFoldDB" id="A0A9P7EAB9"/>
<gene>
    <name evidence="2" type="ORF">BJ212DRAFT_1357095</name>
</gene>
<dbReference type="Gene3D" id="3.80.10.10">
    <property type="entry name" value="Ribonuclease Inhibitor"/>
    <property type="match status" value="1"/>
</dbReference>
<dbReference type="InterPro" id="IPR001810">
    <property type="entry name" value="F-box_dom"/>
</dbReference>
<comment type="caution">
    <text evidence="2">The sequence shown here is derived from an EMBL/GenBank/DDBJ whole genome shotgun (WGS) entry which is preliminary data.</text>
</comment>
<sequence>MHICLLPTEILFRIFTTIYGDTTSMYEDSITISRATLATLARTCRTFKEPALDILWKHLDGFEPLVLCLPESVRNRDVQGKLTLKRPPFIREWRIVCQYAQRIHFLSIDQTSLDIIDDRVIQTLMFALPPTPLLPNLRTLHWWDARDRFLPLLRFLLGSTITSLELGFDDRAPSFARSALLTSLSARCPFIREFTCTGHGEDSQEILDVICEAVCGWQKLSHFSTGILNTQALTHLATLSSLKSLSFETCDLNDMQPNSTPIFFRQLNDVSISTSSPSALTQYLRNVHFLSCRSMQLSIYRNNNGPVYDPLDIPDFIASLSEGFSPDLEQLEVLLNTGFERSEELNDPRFAIAFGVIAPLLSLRRLTTLDLSWLCTSAIDDVSLKRMAQSWPELERFHFGGGVRWLVPPSLTFIGLIHLVHHCRRLHTIEMTFHAGSIDTNSELFSKIIPNNNITSVDVGFSPIVDPFAVACQLHALLPNLTEVFAFRDMSFGPALFKNLEAEWKRVNEFLKTLIAGAKIKEKIDQRPY</sequence>
<dbReference type="GeneID" id="64629758"/>
<dbReference type="SUPFAM" id="SSF52047">
    <property type="entry name" value="RNI-like"/>
    <property type="match status" value="1"/>
</dbReference>
<dbReference type="InterPro" id="IPR032675">
    <property type="entry name" value="LRR_dom_sf"/>
</dbReference>
<dbReference type="EMBL" id="JABBWG010000018">
    <property type="protein sequence ID" value="KAG1815521.1"/>
    <property type="molecule type" value="Genomic_DNA"/>
</dbReference>
<feature type="domain" description="F-box" evidence="1">
    <location>
        <begin position="3"/>
        <end position="60"/>
    </location>
</feature>